<evidence type="ECO:0000313" key="1">
    <source>
        <dbReference type="EMBL" id="KAJ0025254.1"/>
    </source>
</evidence>
<dbReference type="EMBL" id="CM047745">
    <property type="protein sequence ID" value="KAJ0025254.1"/>
    <property type="molecule type" value="Genomic_DNA"/>
</dbReference>
<proteinExistence type="predicted"/>
<organism evidence="1 2">
    <name type="scientific">Pistacia integerrima</name>
    <dbReference type="NCBI Taxonomy" id="434235"/>
    <lineage>
        <taxon>Eukaryota</taxon>
        <taxon>Viridiplantae</taxon>
        <taxon>Streptophyta</taxon>
        <taxon>Embryophyta</taxon>
        <taxon>Tracheophyta</taxon>
        <taxon>Spermatophyta</taxon>
        <taxon>Magnoliopsida</taxon>
        <taxon>eudicotyledons</taxon>
        <taxon>Gunneridae</taxon>
        <taxon>Pentapetalae</taxon>
        <taxon>rosids</taxon>
        <taxon>malvids</taxon>
        <taxon>Sapindales</taxon>
        <taxon>Anacardiaceae</taxon>
        <taxon>Pistacia</taxon>
    </lineage>
</organism>
<comment type="caution">
    <text evidence="1">The sequence shown here is derived from an EMBL/GenBank/DDBJ whole genome shotgun (WGS) entry which is preliminary data.</text>
</comment>
<evidence type="ECO:0000313" key="2">
    <source>
        <dbReference type="Proteomes" id="UP001163603"/>
    </source>
</evidence>
<dbReference type="Proteomes" id="UP001163603">
    <property type="component" value="Chromosome 10"/>
</dbReference>
<keyword evidence="2" id="KW-1185">Reference proteome</keyword>
<protein>
    <submittedName>
        <fullName evidence="1">Uncharacterized protein</fullName>
    </submittedName>
</protein>
<accession>A0ACC0XWJ8</accession>
<gene>
    <name evidence="1" type="ORF">Pint_07244</name>
</gene>
<reference evidence="2" key="1">
    <citation type="journal article" date="2023" name="G3 (Bethesda)">
        <title>Genome assembly and association tests identify interacting loci associated with vigor, precocity, and sex in interspecific pistachio rootstocks.</title>
        <authorList>
            <person name="Palmer W."/>
            <person name="Jacygrad E."/>
            <person name="Sagayaradj S."/>
            <person name="Cavanaugh K."/>
            <person name="Han R."/>
            <person name="Bertier L."/>
            <person name="Beede B."/>
            <person name="Kafkas S."/>
            <person name="Golino D."/>
            <person name="Preece J."/>
            <person name="Michelmore R."/>
        </authorList>
    </citation>
    <scope>NUCLEOTIDE SEQUENCE [LARGE SCALE GENOMIC DNA]</scope>
</reference>
<name>A0ACC0XWJ8_9ROSI</name>
<sequence length="37" mass="4140">MQIISICIVTEKKAQQIKSLLLRKLVAQTELALKEAS</sequence>